<dbReference type="Gene3D" id="3.30.70.360">
    <property type="match status" value="1"/>
</dbReference>
<dbReference type="STRING" id="1891926.Fuma_06545"/>
<dbReference type="RefSeq" id="WP_083732488.1">
    <property type="nucleotide sequence ID" value="NZ_CP017641.1"/>
</dbReference>
<reference evidence="4 5" key="1">
    <citation type="journal article" date="2016" name="Front. Microbiol.">
        <title>Fuerstia marisgermanicae gen. nov., sp. nov., an Unusual Member of the Phylum Planctomycetes from the German Wadden Sea.</title>
        <authorList>
            <person name="Kohn T."/>
            <person name="Heuer A."/>
            <person name="Jogler M."/>
            <person name="Vollmers J."/>
            <person name="Boedeker C."/>
            <person name="Bunk B."/>
            <person name="Rast P."/>
            <person name="Borchert D."/>
            <person name="Glockner I."/>
            <person name="Freese H.M."/>
            <person name="Klenk H.P."/>
            <person name="Overmann J."/>
            <person name="Kaster A.K."/>
            <person name="Rohde M."/>
            <person name="Wiegand S."/>
            <person name="Jogler C."/>
        </authorList>
    </citation>
    <scope>NUCLEOTIDE SEQUENCE [LARGE SCALE GENOMIC DNA]</scope>
    <source>
        <strain evidence="4 5">NH11</strain>
    </source>
</reference>
<dbReference type="Gene3D" id="3.40.630.10">
    <property type="entry name" value="Zn peptidases"/>
    <property type="match status" value="1"/>
</dbReference>
<dbReference type="Pfam" id="PF01546">
    <property type="entry name" value="Peptidase_M20"/>
    <property type="match status" value="1"/>
</dbReference>
<dbReference type="GO" id="GO:0046872">
    <property type="term" value="F:metal ion binding"/>
    <property type="evidence" value="ECO:0007669"/>
    <property type="project" value="UniProtKB-KW"/>
</dbReference>
<evidence type="ECO:0000256" key="1">
    <source>
        <dbReference type="ARBA" id="ARBA00022801"/>
    </source>
</evidence>
<dbReference type="SUPFAM" id="SSF55031">
    <property type="entry name" value="Bacterial exopeptidase dimerisation domain"/>
    <property type="match status" value="1"/>
</dbReference>
<gene>
    <name evidence="4" type="primary">yxeP</name>
    <name evidence="4" type="ORF">Fuma_06545</name>
</gene>
<feature type="binding site" evidence="2">
    <location>
        <position position="184"/>
    </location>
    <ligand>
        <name>Mn(2+)</name>
        <dbReference type="ChEBI" id="CHEBI:29035"/>
        <label>2</label>
    </ligand>
</feature>
<dbReference type="Pfam" id="PF07687">
    <property type="entry name" value="M20_dimer"/>
    <property type="match status" value="1"/>
</dbReference>
<proteinExistence type="predicted"/>
<dbReference type="OrthoDB" id="9776731at2"/>
<comment type="cofactor">
    <cofactor evidence="2">
        <name>Mn(2+)</name>
        <dbReference type="ChEBI" id="CHEBI:29035"/>
    </cofactor>
    <text evidence="2">The Mn(2+) ion enhances activity.</text>
</comment>
<feature type="binding site" evidence="2">
    <location>
        <position position="122"/>
    </location>
    <ligand>
        <name>Mn(2+)</name>
        <dbReference type="ChEBI" id="CHEBI:29035"/>
        <label>2</label>
    </ligand>
</feature>
<dbReference type="InterPro" id="IPR011650">
    <property type="entry name" value="Peptidase_M20_dimer"/>
</dbReference>
<keyword evidence="5" id="KW-1185">Reference proteome</keyword>
<dbReference type="InterPro" id="IPR017439">
    <property type="entry name" value="Amidohydrolase"/>
</dbReference>
<evidence type="ECO:0000313" key="5">
    <source>
        <dbReference type="Proteomes" id="UP000187735"/>
    </source>
</evidence>
<dbReference type="InterPro" id="IPR036264">
    <property type="entry name" value="Bact_exopeptidase_dim_dom"/>
</dbReference>
<feature type="binding site" evidence="2">
    <location>
        <position position="120"/>
    </location>
    <ligand>
        <name>Mn(2+)</name>
        <dbReference type="ChEBI" id="CHEBI:29035"/>
        <label>2</label>
    </ligand>
</feature>
<keyword evidence="2" id="KW-0479">Metal-binding</keyword>
<evidence type="ECO:0000259" key="3">
    <source>
        <dbReference type="Pfam" id="PF07687"/>
    </source>
</evidence>
<dbReference type="InterPro" id="IPR002933">
    <property type="entry name" value="Peptidase_M20"/>
</dbReference>
<keyword evidence="2" id="KW-0464">Manganese</keyword>
<dbReference type="PIRSF" id="PIRSF005962">
    <property type="entry name" value="Pept_M20D_amidohydro"/>
    <property type="match status" value="1"/>
</dbReference>
<organism evidence="4 5">
    <name type="scientific">Fuerstiella marisgermanici</name>
    <dbReference type="NCBI Taxonomy" id="1891926"/>
    <lineage>
        <taxon>Bacteria</taxon>
        <taxon>Pseudomonadati</taxon>
        <taxon>Planctomycetota</taxon>
        <taxon>Planctomycetia</taxon>
        <taxon>Planctomycetales</taxon>
        <taxon>Planctomycetaceae</taxon>
        <taxon>Fuerstiella</taxon>
    </lineage>
</organism>
<feature type="domain" description="Peptidase M20 dimerisation" evidence="3">
    <location>
        <begin position="207"/>
        <end position="297"/>
    </location>
</feature>
<dbReference type="PANTHER" id="PTHR11014:SF63">
    <property type="entry name" value="METALLOPEPTIDASE, PUTATIVE (AFU_ORTHOLOGUE AFUA_6G09600)-RELATED"/>
    <property type="match status" value="1"/>
</dbReference>
<dbReference type="Proteomes" id="UP000187735">
    <property type="component" value="Chromosome"/>
</dbReference>
<dbReference type="PANTHER" id="PTHR11014">
    <property type="entry name" value="PEPTIDASE M20 FAMILY MEMBER"/>
    <property type="match status" value="1"/>
</dbReference>
<accession>A0A1P8WS47</accession>
<dbReference type="EMBL" id="CP017641">
    <property type="protein sequence ID" value="APZ96871.1"/>
    <property type="molecule type" value="Genomic_DNA"/>
</dbReference>
<name>A0A1P8WS47_9PLAN</name>
<dbReference type="SUPFAM" id="SSF53187">
    <property type="entry name" value="Zn-dependent exopeptidases"/>
    <property type="match status" value="1"/>
</dbReference>
<protein>
    <submittedName>
        <fullName evidence="4">Putative hydrolase YxeP</fullName>
        <ecNumber evidence="4">3.-.-.-</ecNumber>
    </submittedName>
</protein>
<dbReference type="NCBIfam" id="TIGR01891">
    <property type="entry name" value="amidohydrolases"/>
    <property type="match status" value="1"/>
</dbReference>
<dbReference type="KEGG" id="fmr:Fuma_06545"/>
<dbReference type="EC" id="3.-.-.-" evidence="4"/>
<sequence>MHTQNGLPNNSSTDITSFIDRFAEEHQASWIAYRRERHCSPEPSGEETETSRSICERLKSLGIAAQIPERGVGVVGDLLLGDATDDTPAIALRADIDALRMPDRKDVGYSSIKDGLAHACGHDVHTTVVLGAAETLSSLKKSGTKLPTARVRFLFQAAEETGEGAIWMVEDGYLKNVPSILGLHVEPNLLVGRIGIRYGVFTAAVDEVHIFVKGNGGHTARPHSTTDPIHAATMLVCQLYQMLPRSVDVRDSSVFTVGQIHGGHASNVIPDEVSIVGTLRTTEPNSRGDLMNCIRATSQHLADLTGNEIDVQFLHSLSSVVNSNNETAAFEKASREVLGDGGVELLDRPSMGGEDFAMYLDCCKGSQIRLGCAGSLPWPHLHSPVFDVDEQAIAIGVRVVARAALLASQE</sequence>
<dbReference type="GO" id="GO:0016787">
    <property type="term" value="F:hydrolase activity"/>
    <property type="evidence" value="ECO:0007669"/>
    <property type="project" value="UniProtKB-KW"/>
</dbReference>
<feature type="binding site" evidence="2">
    <location>
        <position position="382"/>
    </location>
    <ligand>
        <name>Mn(2+)</name>
        <dbReference type="ChEBI" id="CHEBI:29035"/>
        <label>2</label>
    </ligand>
</feature>
<dbReference type="AlphaFoldDB" id="A0A1P8WS47"/>
<feature type="binding site" evidence="2">
    <location>
        <position position="160"/>
    </location>
    <ligand>
        <name>Mn(2+)</name>
        <dbReference type="ChEBI" id="CHEBI:29035"/>
        <label>2</label>
    </ligand>
</feature>
<evidence type="ECO:0000313" key="4">
    <source>
        <dbReference type="EMBL" id="APZ96871.1"/>
    </source>
</evidence>
<evidence type="ECO:0000256" key="2">
    <source>
        <dbReference type="PIRSR" id="PIRSR005962-1"/>
    </source>
</evidence>
<keyword evidence="1 4" id="KW-0378">Hydrolase</keyword>